<dbReference type="PANTHER" id="PTHR45831">
    <property type="entry name" value="LD24721P"/>
    <property type="match status" value="1"/>
</dbReference>
<dbReference type="SUPFAM" id="SSF51219">
    <property type="entry name" value="TRAP-like"/>
    <property type="match status" value="1"/>
</dbReference>
<name>A0A7I9VHI9_9BACT</name>
<dbReference type="GO" id="GO:0016020">
    <property type="term" value="C:membrane"/>
    <property type="evidence" value="ECO:0007669"/>
    <property type="project" value="TreeGrafter"/>
</dbReference>
<dbReference type="Gene3D" id="1.25.40.10">
    <property type="entry name" value="Tetratricopeptide repeat domain"/>
    <property type="match status" value="1"/>
</dbReference>
<dbReference type="InterPro" id="IPR011990">
    <property type="entry name" value="TPR-like_helical_dom_sf"/>
</dbReference>
<gene>
    <name evidence="4" type="ORF">AMYX_02380</name>
</gene>
<comment type="caution">
    <text evidence="4">The sequence shown here is derived from an EMBL/GenBank/DDBJ whole genome shotgun (WGS) entry which is preliminary data.</text>
</comment>
<dbReference type="RefSeq" id="WP_176062292.1">
    <property type="nucleotide sequence ID" value="NZ_BJTG01000001.1"/>
</dbReference>
<evidence type="ECO:0000256" key="3">
    <source>
        <dbReference type="PROSITE-ProRule" id="PRU00339"/>
    </source>
</evidence>
<dbReference type="EMBL" id="BJTG01000001">
    <property type="protein sequence ID" value="GEJ55497.1"/>
    <property type="molecule type" value="Genomic_DNA"/>
</dbReference>
<protein>
    <recommendedName>
        <fullName evidence="6">Tetratricopeptide repeat protein</fullName>
    </recommendedName>
</protein>
<dbReference type="Proteomes" id="UP000503640">
    <property type="component" value="Unassembled WGS sequence"/>
</dbReference>
<dbReference type="PROSITE" id="PS50005">
    <property type="entry name" value="TPR"/>
    <property type="match status" value="2"/>
</dbReference>
<sequence length="394" mass="41588">MARATGEVEGVDDEVVFRVNRGAEQLARGELEPARESLSRARELRPKDPQVLGLLGQALYKLARYPEAVEVYARLVDESPVEAAARVNLGLASLKAKRHADAVRQLEIALDLNPEHRKAMGYLGLAWLEQGDFGQARAWFERAGSEQMVAKCDELLALATAAPEPAAAAHAADDALPPPSPVPAAPPALRDLAAARRAPEPGADVFAVRDGLLAVSTAREVLVRGQGLLAVRGAARLAPELKRFRGRATDRPFGEGALQMLRATGEGSLLLRPGAALLTVLRLADDAAYLREETLFAFEAGLGFENGRVAGTSVPDLDLVHLRGSGDLLVASRGPLRGLEVRTGAPVRIPPAALVGFAGALTPRLVALHEDAGAPRVVELIGQGRVLVDEGAAA</sequence>
<keyword evidence="2 3" id="KW-0802">TPR repeat</keyword>
<evidence type="ECO:0000256" key="2">
    <source>
        <dbReference type="ARBA" id="ARBA00022803"/>
    </source>
</evidence>
<dbReference type="Gene3D" id="3.60.160.10">
    <property type="entry name" value="Mitochondrial biogenesis AIM24"/>
    <property type="match status" value="1"/>
</dbReference>
<dbReference type="InterPro" id="IPR016031">
    <property type="entry name" value="Trp_RNA-bd_attenuator-like_dom"/>
</dbReference>
<keyword evidence="5" id="KW-1185">Reference proteome</keyword>
<dbReference type="Pfam" id="PF13432">
    <property type="entry name" value="TPR_16"/>
    <property type="match status" value="2"/>
</dbReference>
<accession>A0A7I9VHI9</accession>
<dbReference type="GO" id="GO:0006620">
    <property type="term" value="P:post-translational protein targeting to endoplasmic reticulum membrane"/>
    <property type="evidence" value="ECO:0007669"/>
    <property type="project" value="TreeGrafter"/>
</dbReference>
<dbReference type="InterPro" id="IPR036983">
    <property type="entry name" value="AIM24_sf"/>
</dbReference>
<dbReference type="PANTHER" id="PTHR45831:SF2">
    <property type="entry name" value="LD24721P"/>
    <property type="match status" value="1"/>
</dbReference>
<feature type="repeat" description="TPR" evidence="3">
    <location>
        <begin position="49"/>
        <end position="82"/>
    </location>
</feature>
<feature type="repeat" description="TPR" evidence="3">
    <location>
        <begin position="83"/>
        <end position="116"/>
    </location>
</feature>
<evidence type="ECO:0000256" key="1">
    <source>
        <dbReference type="ARBA" id="ARBA00022737"/>
    </source>
</evidence>
<dbReference type="InterPro" id="IPR047150">
    <property type="entry name" value="SGT"/>
</dbReference>
<keyword evidence="1" id="KW-0677">Repeat</keyword>
<proteinExistence type="predicted"/>
<evidence type="ECO:0000313" key="5">
    <source>
        <dbReference type="Proteomes" id="UP000503640"/>
    </source>
</evidence>
<evidence type="ECO:0000313" key="4">
    <source>
        <dbReference type="EMBL" id="GEJ55497.1"/>
    </source>
</evidence>
<dbReference type="SMART" id="SM00028">
    <property type="entry name" value="TPR"/>
    <property type="match status" value="3"/>
</dbReference>
<dbReference type="InterPro" id="IPR019734">
    <property type="entry name" value="TPR_rpt"/>
</dbReference>
<dbReference type="GO" id="GO:0060090">
    <property type="term" value="F:molecular adaptor activity"/>
    <property type="evidence" value="ECO:0007669"/>
    <property type="project" value="TreeGrafter"/>
</dbReference>
<organism evidence="4 5">
    <name type="scientific">Anaeromyxobacter diazotrophicus</name>
    <dbReference type="NCBI Taxonomy" id="2590199"/>
    <lineage>
        <taxon>Bacteria</taxon>
        <taxon>Pseudomonadati</taxon>
        <taxon>Myxococcota</taxon>
        <taxon>Myxococcia</taxon>
        <taxon>Myxococcales</taxon>
        <taxon>Cystobacterineae</taxon>
        <taxon>Anaeromyxobacteraceae</taxon>
        <taxon>Anaeromyxobacter</taxon>
    </lineage>
</organism>
<dbReference type="GO" id="GO:0072380">
    <property type="term" value="C:TRC complex"/>
    <property type="evidence" value="ECO:0007669"/>
    <property type="project" value="TreeGrafter"/>
</dbReference>
<dbReference type="AlphaFoldDB" id="A0A7I9VHI9"/>
<dbReference type="SUPFAM" id="SSF48452">
    <property type="entry name" value="TPR-like"/>
    <property type="match status" value="1"/>
</dbReference>
<reference evidence="5" key="1">
    <citation type="journal article" date="2020" name="Appl. Environ. Microbiol.">
        <title>Diazotrophic Anaeromyxobacter Isolates from Soils.</title>
        <authorList>
            <person name="Masuda Y."/>
            <person name="Yamanaka H."/>
            <person name="Xu Z.X."/>
            <person name="Shiratori Y."/>
            <person name="Aono T."/>
            <person name="Amachi S."/>
            <person name="Senoo K."/>
            <person name="Itoh H."/>
        </authorList>
    </citation>
    <scope>NUCLEOTIDE SEQUENCE [LARGE SCALE GENOMIC DNA]</scope>
    <source>
        <strain evidence="5">R267</strain>
    </source>
</reference>
<evidence type="ECO:0008006" key="6">
    <source>
        <dbReference type="Google" id="ProtNLM"/>
    </source>
</evidence>